<dbReference type="PROSITE" id="PS50878">
    <property type="entry name" value="RT_POL"/>
    <property type="match status" value="1"/>
</dbReference>
<gene>
    <name evidence="3" type="ORF">EZS28_023195</name>
</gene>
<reference evidence="3 4" key="1">
    <citation type="submission" date="2019-03" db="EMBL/GenBank/DDBJ databases">
        <title>Single cell metagenomics reveals metabolic interactions within the superorganism composed of flagellate Streblomastix strix and complex community of Bacteroidetes bacteria on its surface.</title>
        <authorList>
            <person name="Treitli S.C."/>
            <person name="Kolisko M."/>
            <person name="Husnik F."/>
            <person name="Keeling P."/>
            <person name="Hampl V."/>
        </authorList>
    </citation>
    <scope>NUCLEOTIDE SEQUENCE [LARGE SCALE GENOMIC DNA]</scope>
    <source>
        <strain evidence="3">ST1C</strain>
    </source>
</reference>
<dbReference type="SUPFAM" id="SSF56672">
    <property type="entry name" value="DNA/RNA polymerases"/>
    <property type="match status" value="1"/>
</dbReference>
<evidence type="ECO:0000256" key="1">
    <source>
        <dbReference type="SAM" id="MobiDB-lite"/>
    </source>
</evidence>
<feature type="non-terminal residue" evidence="3">
    <location>
        <position position="1"/>
    </location>
</feature>
<dbReference type="Pfam" id="PF00078">
    <property type="entry name" value="RVT_1"/>
    <property type="match status" value="1"/>
</dbReference>
<evidence type="ECO:0000313" key="3">
    <source>
        <dbReference type="EMBL" id="KAA6381278.1"/>
    </source>
</evidence>
<dbReference type="OrthoDB" id="4842715at2759"/>
<comment type="caution">
    <text evidence="3">The sequence shown here is derived from an EMBL/GenBank/DDBJ whole genome shotgun (WGS) entry which is preliminary data.</text>
</comment>
<feature type="region of interest" description="Disordered" evidence="1">
    <location>
        <begin position="759"/>
        <end position="805"/>
    </location>
</feature>
<dbReference type="InterPro" id="IPR043502">
    <property type="entry name" value="DNA/RNA_pol_sf"/>
</dbReference>
<name>A0A5J4VF91_9EUKA</name>
<feature type="compositionally biased region" description="Acidic residues" evidence="1">
    <location>
        <begin position="790"/>
        <end position="805"/>
    </location>
</feature>
<accession>A0A5J4VF91</accession>
<dbReference type="InterPro" id="IPR000477">
    <property type="entry name" value="RT_dom"/>
</dbReference>
<dbReference type="Proteomes" id="UP000324800">
    <property type="component" value="Unassembled WGS sequence"/>
</dbReference>
<dbReference type="EMBL" id="SNRW01007417">
    <property type="protein sequence ID" value="KAA6381278.1"/>
    <property type="molecule type" value="Genomic_DNA"/>
</dbReference>
<dbReference type="PANTHER" id="PTHR19446">
    <property type="entry name" value="REVERSE TRANSCRIPTASES"/>
    <property type="match status" value="1"/>
</dbReference>
<protein>
    <recommendedName>
        <fullName evidence="2">Reverse transcriptase domain-containing protein</fullName>
    </recommendedName>
</protein>
<feature type="non-terminal residue" evidence="3">
    <location>
        <position position="1726"/>
    </location>
</feature>
<proteinExistence type="predicted"/>
<evidence type="ECO:0000313" key="4">
    <source>
        <dbReference type="Proteomes" id="UP000324800"/>
    </source>
</evidence>
<feature type="domain" description="Reverse transcriptase" evidence="2">
    <location>
        <begin position="991"/>
        <end position="1273"/>
    </location>
</feature>
<organism evidence="3 4">
    <name type="scientific">Streblomastix strix</name>
    <dbReference type="NCBI Taxonomy" id="222440"/>
    <lineage>
        <taxon>Eukaryota</taxon>
        <taxon>Metamonada</taxon>
        <taxon>Preaxostyla</taxon>
        <taxon>Oxymonadida</taxon>
        <taxon>Streblomastigidae</taxon>
        <taxon>Streblomastix</taxon>
    </lineage>
</organism>
<evidence type="ECO:0000259" key="2">
    <source>
        <dbReference type="PROSITE" id="PS50878"/>
    </source>
</evidence>
<sequence>AYSKCAYPLDVYALRNPLYTRRTYPIIARRPHVTTNGTPHMNISVQIAVPEDPQIQQLPPRLQLISALPTFTCTECGQHHNQLDWDTENDGLVYQQWKAQSAPTASNLNLNIRGEASSSSSTTTLDYYLTKDDRKWVHYLVLKELEARHPITPVQKVHPLCAYNRYVKAPNTAAQVAKILIDEWHPEDNDFIIKELEESNPGKPQLQLQQHSTLVFPEGAGLDPIFFDCRLTAMAANRIRAFAQVTRWGGILYTMGIAPTRAEQIMNGAPFDNREIDRNIPYLQFLATQNICGIYSSIKTIFNQCIYNAKLVEIPLPLPIEIFAPNDFDMRLPDELTKELLRRNQLPEIVYATDSAVFVRSALATYKYRPDTREWLTKLFVISQCKLNSGGEITTQQRLLQSPLLFQPPRGQIPQRRRYEELSIPYNNNGYTLSQVLQQEIQRIEVEIQKGTPIVLHPSPLQPNDILSEGDSFIIDSVPIKINLGNENKRMRLLGGQQQQQQQQQHIFIPLVKYFLNDLDFELKRRRNMEGADDDDEDNFDPDCAFLCTSISKEPTIRQYIEWLKDILNQRQRQQQQQQQQQPQKYCAQKEIKTAPTNAPQHLIANPSTFTFKVGKFQYQGKQQALHDRDVAGFFSRPATEPLLQEINHDTHAKFDFHGSQLASANIRPYDPEAHGRTKWSDRDNISYAMALQALSAPTIYQAIEDINQTLLIGLSDQEKNLRLLAAEKSSTLIFSVPKFIHDNLDAQRNIEFEGRRIKNKNKNKGQAHKPNQEIKGRRNPQGLFQCEMQDGDNDDDSSNAEDVELEDEGAIIREAHESISESAFLRPDEHKRQLAAKRAEVIMYHSFELEEGKISTIITPTELENITESAITQANAKCTRGQVGDATAHIYDAAKGTFQLPPSHETFQKLQAQHKVGADQAQVTQPDTVEGAPTVDEIMEKFTFDFFLKQVSLLKTGSSAGASGWKTDMVKKLCHQNKSYARLLFGHFEAMLKAQFFPSSLFVGAAIAIQKPEKAKPRPICVPEVFDKLLSKIILHLDDNAYKNGIPPTQYGVRKPWGGEKIVAIIQTAIDIQKLAIVQNPQAELIIIQTDISGAFDNVQWQQLLDTLALAKMSQIGLAYMTQYFQKQRLLHFTPVGALKIETNMGVPQGNPMSPANFSVITSALVTSIIEEKQSQFGEKGQAQSIGNYAEWIPGVFAYMDDLFIIASSRAQAESLLDVAEQELDKIHMQFNYDKCNALWVKEGAIVMEGAIKTKRGEIQAQESLQVLGIPISQSQQIRDNKFIKMATNALRAADVASLLFTQNFLNVDRFCISSRMTRLIQLSQTSDDLLLEFDQKHRRTVMNATCAFSDGDVRLINQPIKKGGLGIPALLDIQEPAIMATYYNLFKDPTIYQLLSFAGLLALQGPAPGWQDQAELMGDKKAQTGRIVEFLEKWPETQQILQRKNAKINQHTLWVDAVEDNRQIIIHDTQARDKKLGRRILYSSEGAISGAHYQCIGSNAKTRLLDTQVRDSVNDTLLSYKGDNIIKAEFERAMGPGSASQCPLCKSKWELSHPTNCHSNGPIRTTRHSMMKKLLADCFEGIPGVLVEVEKAGITQVGAAQVGANQVGAGLVGAKRKDQIIIPDITISWDTRGLPYEIQRKLMKSLGHQFAETYDCIAFDLVIKDEDAATARNQTPIILAASAENVKAKKYSDFKEHNGFPCFGICITTRGTFGPNMQEVIAFL</sequence>
<feature type="compositionally biased region" description="Basic residues" evidence="1">
    <location>
        <begin position="759"/>
        <end position="768"/>
    </location>
</feature>